<keyword evidence="8" id="KW-1185">Reference proteome</keyword>
<dbReference type="Proteomes" id="UP000297245">
    <property type="component" value="Unassembled WGS sequence"/>
</dbReference>
<dbReference type="Gene3D" id="1.20.1250.20">
    <property type="entry name" value="MFS general substrate transporter like domains"/>
    <property type="match status" value="2"/>
</dbReference>
<evidence type="ECO:0000313" key="8">
    <source>
        <dbReference type="Proteomes" id="UP000297245"/>
    </source>
</evidence>
<dbReference type="OrthoDB" id="66881at2759"/>
<dbReference type="InterPro" id="IPR059000">
    <property type="entry name" value="ATPase_P-type_domA"/>
</dbReference>
<feature type="transmembrane region" description="Helical" evidence="5">
    <location>
        <begin position="666"/>
        <end position="685"/>
    </location>
</feature>
<comment type="subcellular location">
    <subcellularLocation>
        <location evidence="1">Membrane</location>
        <topology evidence="1">Multi-pass membrane protein</topology>
    </subcellularLocation>
</comment>
<feature type="transmembrane region" description="Helical" evidence="5">
    <location>
        <begin position="608"/>
        <end position="625"/>
    </location>
</feature>
<dbReference type="InterPro" id="IPR050360">
    <property type="entry name" value="MFS_Sugar_Transporters"/>
</dbReference>
<dbReference type="InterPro" id="IPR023298">
    <property type="entry name" value="ATPase_P-typ_TM_dom_sf"/>
</dbReference>
<feature type="transmembrane region" description="Helical" evidence="5">
    <location>
        <begin position="637"/>
        <end position="654"/>
    </location>
</feature>
<dbReference type="InterPro" id="IPR036259">
    <property type="entry name" value="MFS_trans_sf"/>
</dbReference>
<sequence length="745" mass="83013">MTPPPQEKSALRKYSDRLMTMFNILLILAGILEYSSWNRLQGLDNFANTYLGGILIAVAFLNAFIDWFQLQKSEKILASFLAMTPPSCRVVLDGTLQTIPAADLVFGDVVLVRVGDKIPADIVLFFAIDLKVDNMDRLPSGSSSRAVEAENLVYLDFSLRPTITATSGAEISAGISPFAEKVHLSTRGSLITAYPHPQYPADLAILTYAPDNVTLVPEIKDFNLLDSTRDVREGVVEFVNGTKLRGIDHIIMSIGGYFTGRPYHLYNLGRPVPFEFGYTAAGYSYSFPSLPQYHNASLRGNETASAGGPQLVTDGSHIRSLHLDLVYMEEPTVGVYQQYVSTFSRWLFFCFFGISDVDAFYTTVTFWHVSVNQRIQSLTCSEYQVVALASVRKGHAKIPTTERMWDLYEKRLKDAGIHATRTPQKLSGNKDVHFFSVGTLQDRTLVIYIKKKGIGGVVGFCINYGAAKNVPEGHTQWLVAFAVQLIPRGLSMLGAPFLIESPHWLMSRVRTQSSLSSLSSLRNLPSEHESNTSLLTTSVYGIIKIGGAMIWLLYLVDQLGRRSLLMIGSIGGAISMYYISVHISLLLNLKMTRLRRLRVRGGVLSRSFIFGLSFTPTWNGTPWVVGTEFFPQHVRTHTSSCIAASNWLFAFLIARFTPQMFTAMGYGVYLFFASLMISSDFYVYFPLSETKRVPLERMNELFAPDSEGWLPPLMDHSRVVGGKEDIVMEDTGSSLKGSDERTDRV</sequence>
<dbReference type="Pfam" id="PF00083">
    <property type="entry name" value="Sugar_tr"/>
    <property type="match status" value="2"/>
</dbReference>
<dbReference type="InterPro" id="IPR036188">
    <property type="entry name" value="FAD/NAD-bd_sf"/>
</dbReference>
<dbReference type="GO" id="GO:0005351">
    <property type="term" value="F:carbohydrate:proton symporter activity"/>
    <property type="evidence" value="ECO:0007669"/>
    <property type="project" value="TreeGrafter"/>
</dbReference>
<dbReference type="InterPro" id="IPR005828">
    <property type="entry name" value="MFS_sugar_transport-like"/>
</dbReference>
<evidence type="ECO:0000256" key="4">
    <source>
        <dbReference type="ARBA" id="ARBA00023136"/>
    </source>
</evidence>
<feature type="transmembrane region" description="Helical" evidence="5">
    <location>
        <begin position="49"/>
        <end position="68"/>
    </location>
</feature>
<evidence type="ECO:0000256" key="2">
    <source>
        <dbReference type="ARBA" id="ARBA00022692"/>
    </source>
</evidence>
<dbReference type="Gene3D" id="1.20.1110.10">
    <property type="entry name" value="Calcium-transporting ATPase, transmembrane domain"/>
    <property type="match status" value="1"/>
</dbReference>
<gene>
    <name evidence="7" type="ORF">K435DRAFT_866110</name>
</gene>
<dbReference type="PANTHER" id="PTHR48022:SF34">
    <property type="entry name" value="MAJOR FACILITATOR SUPERFAMILY (MFS) PROFILE DOMAIN-CONTAINING PROTEIN-RELATED"/>
    <property type="match status" value="1"/>
</dbReference>
<dbReference type="EMBL" id="ML179402">
    <property type="protein sequence ID" value="THU88642.1"/>
    <property type="molecule type" value="Genomic_DNA"/>
</dbReference>
<evidence type="ECO:0000256" key="3">
    <source>
        <dbReference type="ARBA" id="ARBA00022989"/>
    </source>
</evidence>
<feature type="domain" description="P-type ATPase A" evidence="6">
    <location>
        <begin position="83"/>
        <end position="126"/>
    </location>
</feature>
<dbReference type="SUPFAM" id="SSF103473">
    <property type="entry name" value="MFS general substrate transporter"/>
    <property type="match status" value="1"/>
</dbReference>
<dbReference type="GO" id="GO:0016020">
    <property type="term" value="C:membrane"/>
    <property type="evidence" value="ECO:0007669"/>
    <property type="project" value="UniProtKB-SubCell"/>
</dbReference>
<dbReference type="SUPFAM" id="SSF81653">
    <property type="entry name" value="Calcium ATPase, transduction domain A"/>
    <property type="match status" value="1"/>
</dbReference>
<dbReference type="PANTHER" id="PTHR48022">
    <property type="entry name" value="PLASTIDIC GLUCOSE TRANSPORTER 4"/>
    <property type="match status" value="1"/>
</dbReference>
<feature type="transmembrane region" description="Helical" evidence="5">
    <location>
        <begin position="566"/>
        <end position="587"/>
    </location>
</feature>
<dbReference type="Gene3D" id="2.70.150.10">
    <property type="entry name" value="Calcium-transporting ATPase, cytoplasmic transduction domain A"/>
    <property type="match status" value="1"/>
</dbReference>
<evidence type="ECO:0000313" key="7">
    <source>
        <dbReference type="EMBL" id="THU88642.1"/>
    </source>
</evidence>
<dbReference type="AlphaFoldDB" id="A0A4S8LHR4"/>
<protein>
    <recommendedName>
        <fullName evidence="6">P-type ATPase A domain-containing protein</fullName>
    </recommendedName>
</protein>
<keyword evidence="4 5" id="KW-0472">Membrane</keyword>
<accession>A0A4S8LHR4</accession>
<evidence type="ECO:0000259" key="6">
    <source>
        <dbReference type="Pfam" id="PF00122"/>
    </source>
</evidence>
<dbReference type="Pfam" id="PF00122">
    <property type="entry name" value="E1-E2_ATPase"/>
    <property type="match status" value="1"/>
</dbReference>
<dbReference type="InterPro" id="IPR008250">
    <property type="entry name" value="ATPase_P-typ_transduc_dom_A_sf"/>
</dbReference>
<evidence type="ECO:0000256" key="5">
    <source>
        <dbReference type="SAM" id="Phobius"/>
    </source>
</evidence>
<feature type="transmembrane region" description="Helical" evidence="5">
    <location>
        <begin position="18"/>
        <end position="37"/>
    </location>
</feature>
<keyword evidence="3 5" id="KW-1133">Transmembrane helix</keyword>
<keyword evidence="2 5" id="KW-0812">Transmembrane</keyword>
<evidence type="ECO:0000256" key="1">
    <source>
        <dbReference type="ARBA" id="ARBA00004141"/>
    </source>
</evidence>
<organism evidence="7 8">
    <name type="scientific">Dendrothele bispora (strain CBS 962.96)</name>
    <dbReference type="NCBI Taxonomy" id="1314807"/>
    <lineage>
        <taxon>Eukaryota</taxon>
        <taxon>Fungi</taxon>
        <taxon>Dikarya</taxon>
        <taxon>Basidiomycota</taxon>
        <taxon>Agaricomycotina</taxon>
        <taxon>Agaricomycetes</taxon>
        <taxon>Agaricomycetidae</taxon>
        <taxon>Agaricales</taxon>
        <taxon>Agaricales incertae sedis</taxon>
        <taxon>Dendrothele</taxon>
    </lineage>
</organism>
<dbReference type="SUPFAM" id="SSF81665">
    <property type="entry name" value="Calcium ATPase, transmembrane domain M"/>
    <property type="match status" value="1"/>
</dbReference>
<reference evidence="7 8" key="1">
    <citation type="journal article" date="2019" name="Nat. Ecol. Evol.">
        <title>Megaphylogeny resolves global patterns of mushroom evolution.</title>
        <authorList>
            <person name="Varga T."/>
            <person name="Krizsan K."/>
            <person name="Foldi C."/>
            <person name="Dima B."/>
            <person name="Sanchez-Garcia M."/>
            <person name="Sanchez-Ramirez S."/>
            <person name="Szollosi G.J."/>
            <person name="Szarkandi J.G."/>
            <person name="Papp V."/>
            <person name="Albert L."/>
            <person name="Andreopoulos W."/>
            <person name="Angelini C."/>
            <person name="Antonin V."/>
            <person name="Barry K.W."/>
            <person name="Bougher N.L."/>
            <person name="Buchanan P."/>
            <person name="Buyck B."/>
            <person name="Bense V."/>
            <person name="Catcheside P."/>
            <person name="Chovatia M."/>
            <person name="Cooper J."/>
            <person name="Damon W."/>
            <person name="Desjardin D."/>
            <person name="Finy P."/>
            <person name="Geml J."/>
            <person name="Haridas S."/>
            <person name="Hughes K."/>
            <person name="Justo A."/>
            <person name="Karasinski D."/>
            <person name="Kautmanova I."/>
            <person name="Kiss B."/>
            <person name="Kocsube S."/>
            <person name="Kotiranta H."/>
            <person name="LaButti K.M."/>
            <person name="Lechner B.E."/>
            <person name="Liimatainen K."/>
            <person name="Lipzen A."/>
            <person name="Lukacs Z."/>
            <person name="Mihaltcheva S."/>
            <person name="Morgado L.N."/>
            <person name="Niskanen T."/>
            <person name="Noordeloos M.E."/>
            <person name="Ohm R.A."/>
            <person name="Ortiz-Santana B."/>
            <person name="Ovrebo C."/>
            <person name="Racz N."/>
            <person name="Riley R."/>
            <person name="Savchenko A."/>
            <person name="Shiryaev A."/>
            <person name="Soop K."/>
            <person name="Spirin V."/>
            <person name="Szebenyi C."/>
            <person name="Tomsovsky M."/>
            <person name="Tulloss R.E."/>
            <person name="Uehling J."/>
            <person name="Grigoriev I.V."/>
            <person name="Vagvolgyi C."/>
            <person name="Papp T."/>
            <person name="Martin F.M."/>
            <person name="Miettinen O."/>
            <person name="Hibbett D.S."/>
            <person name="Nagy L.G."/>
        </authorList>
    </citation>
    <scope>NUCLEOTIDE SEQUENCE [LARGE SCALE GENOMIC DNA]</scope>
    <source>
        <strain evidence="7 8">CBS 962.96</strain>
    </source>
</reference>
<proteinExistence type="predicted"/>
<dbReference type="Gene3D" id="3.50.50.60">
    <property type="entry name" value="FAD/NAD(P)-binding domain"/>
    <property type="match status" value="1"/>
</dbReference>
<name>A0A4S8LHR4_DENBC</name>